<dbReference type="EMBL" id="CM042056">
    <property type="protein sequence ID" value="KAI3698096.1"/>
    <property type="molecule type" value="Genomic_DNA"/>
</dbReference>
<gene>
    <name evidence="1" type="ORF">L6452_31208</name>
</gene>
<proteinExistence type="predicted"/>
<sequence>MKMGYGCSLHFSKQLLQFDVQPDQSQGGELLCHGWHKKRLEVCIALVEFLLMIRVNSMFQELTPRDQQNYQKKPRRLRVFVFA</sequence>
<comment type="caution">
    <text evidence="1">The sequence shown here is derived from an EMBL/GenBank/DDBJ whole genome shotgun (WGS) entry which is preliminary data.</text>
</comment>
<evidence type="ECO:0000313" key="1">
    <source>
        <dbReference type="EMBL" id="KAI3698096.1"/>
    </source>
</evidence>
<organism evidence="1 2">
    <name type="scientific">Arctium lappa</name>
    <name type="common">Greater burdock</name>
    <name type="synonym">Lappa major</name>
    <dbReference type="NCBI Taxonomy" id="4217"/>
    <lineage>
        <taxon>Eukaryota</taxon>
        <taxon>Viridiplantae</taxon>
        <taxon>Streptophyta</taxon>
        <taxon>Embryophyta</taxon>
        <taxon>Tracheophyta</taxon>
        <taxon>Spermatophyta</taxon>
        <taxon>Magnoliopsida</taxon>
        <taxon>eudicotyledons</taxon>
        <taxon>Gunneridae</taxon>
        <taxon>Pentapetalae</taxon>
        <taxon>asterids</taxon>
        <taxon>campanulids</taxon>
        <taxon>Asterales</taxon>
        <taxon>Asteraceae</taxon>
        <taxon>Carduoideae</taxon>
        <taxon>Cardueae</taxon>
        <taxon>Arctiinae</taxon>
        <taxon>Arctium</taxon>
    </lineage>
</organism>
<keyword evidence="2" id="KW-1185">Reference proteome</keyword>
<reference evidence="1 2" key="2">
    <citation type="journal article" date="2022" name="Mol. Ecol. Resour.">
        <title>The genomes of chicory, endive, great burdock and yacon provide insights into Asteraceae paleo-polyploidization history and plant inulin production.</title>
        <authorList>
            <person name="Fan W."/>
            <person name="Wang S."/>
            <person name="Wang H."/>
            <person name="Wang A."/>
            <person name="Jiang F."/>
            <person name="Liu H."/>
            <person name="Zhao H."/>
            <person name="Xu D."/>
            <person name="Zhang Y."/>
        </authorList>
    </citation>
    <scope>NUCLEOTIDE SEQUENCE [LARGE SCALE GENOMIC DNA]</scope>
    <source>
        <strain evidence="2">cv. Niubang</strain>
    </source>
</reference>
<evidence type="ECO:0000313" key="2">
    <source>
        <dbReference type="Proteomes" id="UP001055879"/>
    </source>
</evidence>
<name>A0ACB8ZL81_ARCLA</name>
<reference evidence="2" key="1">
    <citation type="journal article" date="2022" name="Mol. Ecol. Resour.">
        <title>The genomes of chicory, endive, great burdock and yacon provide insights into Asteraceae palaeo-polyploidization history and plant inulin production.</title>
        <authorList>
            <person name="Fan W."/>
            <person name="Wang S."/>
            <person name="Wang H."/>
            <person name="Wang A."/>
            <person name="Jiang F."/>
            <person name="Liu H."/>
            <person name="Zhao H."/>
            <person name="Xu D."/>
            <person name="Zhang Y."/>
        </authorList>
    </citation>
    <scope>NUCLEOTIDE SEQUENCE [LARGE SCALE GENOMIC DNA]</scope>
    <source>
        <strain evidence="2">cv. Niubang</strain>
    </source>
</reference>
<dbReference type="Proteomes" id="UP001055879">
    <property type="component" value="Linkage Group LG10"/>
</dbReference>
<protein>
    <submittedName>
        <fullName evidence="1">Uncharacterized protein</fullName>
    </submittedName>
</protein>
<accession>A0ACB8ZL81</accession>